<comment type="caution">
    <text evidence="1">The sequence shown here is derived from an EMBL/GenBank/DDBJ whole genome shotgun (WGS) entry which is preliminary data.</text>
</comment>
<evidence type="ECO:0000313" key="1">
    <source>
        <dbReference type="EMBL" id="MFD2411308.1"/>
    </source>
</evidence>
<organism evidence="1 2">
    <name type="scientific">Paenibacillus rhizoplanae</name>
    <dbReference type="NCBI Taxonomy" id="1917181"/>
    <lineage>
        <taxon>Bacteria</taxon>
        <taxon>Bacillati</taxon>
        <taxon>Bacillota</taxon>
        <taxon>Bacilli</taxon>
        <taxon>Bacillales</taxon>
        <taxon>Paenibacillaceae</taxon>
        <taxon>Paenibacillus</taxon>
    </lineage>
</organism>
<keyword evidence="2" id="KW-1185">Reference proteome</keyword>
<dbReference type="EMBL" id="JBHUKY010000025">
    <property type="protein sequence ID" value="MFD2411308.1"/>
    <property type="molecule type" value="Genomic_DNA"/>
</dbReference>
<dbReference type="RefSeq" id="WP_209993092.1">
    <property type="nucleotide sequence ID" value="NZ_JBHUKY010000025.1"/>
</dbReference>
<sequence length="277" mass="31689">MPHLWTPVHRDLRGGLLRMGAAAGDFTGTKPDAEAVRYRRLNDYRMEHIMLGGAEVTGSGAPATGLPRWRQQVQYAVGHTLNDFYSLRPEVRRETPVQFLLERRWPLKGNAFPSLMHYWDVKQAVADELMRIVAGSHTGEIPVMRFEQWHVSVRELEIELAVIFQLAWNSELAGRSLNIQKFMVHADQQVMTGFLHMANVFCHKAYGKPAETIAIYSLLDGRRQLYDGADMPLQESLDYVRLLSVFLEREEQAEGCVKCSNRRSDRDEAQVRGYGLM</sequence>
<reference evidence="2" key="1">
    <citation type="journal article" date="2019" name="Int. J. Syst. Evol. Microbiol.">
        <title>The Global Catalogue of Microorganisms (GCM) 10K type strain sequencing project: providing services to taxonomists for standard genome sequencing and annotation.</title>
        <authorList>
            <consortium name="The Broad Institute Genomics Platform"/>
            <consortium name="The Broad Institute Genome Sequencing Center for Infectious Disease"/>
            <person name="Wu L."/>
            <person name="Ma J."/>
        </authorList>
    </citation>
    <scope>NUCLEOTIDE SEQUENCE [LARGE SCALE GENOMIC DNA]</scope>
    <source>
        <strain evidence="2">CCM 8725</strain>
    </source>
</reference>
<name>A0ABW5F884_9BACL</name>
<dbReference type="Proteomes" id="UP001597448">
    <property type="component" value="Unassembled WGS sequence"/>
</dbReference>
<proteinExistence type="predicted"/>
<evidence type="ECO:0000313" key="2">
    <source>
        <dbReference type="Proteomes" id="UP001597448"/>
    </source>
</evidence>
<gene>
    <name evidence="1" type="ORF">ACFSX3_15560</name>
</gene>
<accession>A0ABW5F884</accession>
<protein>
    <submittedName>
        <fullName evidence="1">Uncharacterized protein</fullName>
    </submittedName>
</protein>